<evidence type="ECO:0008006" key="3">
    <source>
        <dbReference type="Google" id="ProtNLM"/>
    </source>
</evidence>
<dbReference type="EMBL" id="JAUFQS010000008">
    <property type="protein sequence ID" value="MDN3688189.1"/>
    <property type="molecule type" value="Genomic_DNA"/>
</dbReference>
<proteinExistence type="predicted"/>
<organism evidence="1 2">
    <name type="scientific">Cyclobacterium jeungdonense</name>
    <dbReference type="NCBI Taxonomy" id="708087"/>
    <lineage>
        <taxon>Bacteria</taxon>
        <taxon>Pseudomonadati</taxon>
        <taxon>Bacteroidota</taxon>
        <taxon>Cytophagia</taxon>
        <taxon>Cytophagales</taxon>
        <taxon>Cyclobacteriaceae</taxon>
        <taxon>Cyclobacterium</taxon>
    </lineage>
</organism>
<dbReference type="Gene3D" id="3.40.390.10">
    <property type="entry name" value="Collagenase (Catalytic Domain)"/>
    <property type="match status" value="1"/>
</dbReference>
<dbReference type="Proteomes" id="UP001236663">
    <property type="component" value="Unassembled WGS sequence"/>
</dbReference>
<evidence type="ECO:0000313" key="1">
    <source>
        <dbReference type="EMBL" id="MDN3688189.1"/>
    </source>
</evidence>
<dbReference type="RefSeq" id="WP_163387089.1">
    <property type="nucleotide sequence ID" value="NZ_JAUFQS010000008.1"/>
</dbReference>
<keyword evidence="2" id="KW-1185">Reference proteome</keyword>
<dbReference type="PROSITE" id="PS51257">
    <property type="entry name" value="PROKAR_LIPOPROTEIN"/>
    <property type="match status" value="1"/>
</dbReference>
<accession>A0ABT8C5X0</accession>
<name>A0ABT8C5X0_9BACT</name>
<dbReference type="SUPFAM" id="SSF55486">
    <property type="entry name" value="Metalloproteases ('zincins'), catalytic domain"/>
    <property type="match status" value="1"/>
</dbReference>
<comment type="caution">
    <text evidence="1">The sequence shown here is derived from an EMBL/GenBank/DDBJ whole genome shotgun (WGS) entry which is preliminary data.</text>
</comment>
<reference evidence="2" key="1">
    <citation type="journal article" date="2019" name="Int. J. Syst. Evol. Microbiol.">
        <title>The Global Catalogue of Microorganisms (GCM) 10K type strain sequencing project: providing services to taxonomists for standard genome sequencing and annotation.</title>
        <authorList>
            <consortium name="The Broad Institute Genomics Platform"/>
            <consortium name="The Broad Institute Genome Sequencing Center for Infectious Disease"/>
            <person name="Wu L."/>
            <person name="Ma J."/>
        </authorList>
    </citation>
    <scope>NUCLEOTIDE SEQUENCE [LARGE SCALE GENOMIC DNA]</scope>
    <source>
        <strain evidence="2">CECT 7706</strain>
    </source>
</reference>
<protein>
    <recommendedName>
        <fullName evidence="3">Membrane metalloprotease</fullName>
    </recommendedName>
</protein>
<dbReference type="InterPro" id="IPR024079">
    <property type="entry name" value="MetalloPept_cat_dom_sf"/>
</dbReference>
<sequence>MKILFRKLAFYGLLIGVFFSCSVPEREDPFVGMAAARWDVGKSATFLLSDDRFSNLELEVVYMKGYKPTDYLMESMVEFLQETTLKPGGIEIIEREIPAEGEEFYSTEDIGNLEDRYRESYNDGNTVSVFFLVVDGSYMQNEEEFFTIGAAYRNTSMVLFGKRIAENSGGLGRPSRGTLETTVALHELGHLLGLVNVGSEMVTPHEDQGKEYHCDNDSCLMYWTVETDNVLRFTPQTIPTLDENCRNDLRGNGGR</sequence>
<gene>
    <name evidence="1" type="ORF">QWZ15_10135</name>
</gene>
<evidence type="ECO:0000313" key="2">
    <source>
        <dbReference type="Proteomes" id="UP001236663"/>
    </source>
</evidence>